<dbReference type="RefSeq" id="WP_153137694.1">
    <property type="nucleotide sequence ID" value="NZ_JADYTV010000008.1"/>
</dbReference>
<dbReference type="Proteomes" id="UP001196316">
    <property type="component" value="Unassembled WGS sequence"/>
</dbReference>
<organism evidence="2 3">
    <name type="scientific">Segatella copri</name>
    <dbReference type="NCBI Taxonomy" id="165179"/>
    <lineage>
        <taxon>Bacteria</taxon>
        <taxon>Pseudomonadati</taxon>
        <taxon>Bacteroidota</taxon>
        <taxon>Bacteroidia</taxon>
        <taxon>Bacteroidales</taxon>
        <taxon>Prevotellaceae</taxon>
        <taxon>Segatella</taxon>
    </lineage>
</organism>
<keyword evidence="1" id="KW-0378">Hydrolase</keyword>
<keyword evidence="1" id="KW-0645">Protease</keyword>
<dbReference type="InterPro" id="IPR021109">
    <property type="entry name" value="Peptidase_aspartic_dom_sf"/>
</dbReference>
<evidence type="ECO:0000313" key="2">
    <source>
        <dbReference type="EMBL" id="MQO91928.1"/>
    </source>
</evidence>
<dbReference type="Pfam" id="PF13975">
    <property type="entry name" value="gag-asp_proteas"/>
    <property type="match status" value="1"/>
</dbReference>
<reference evidence="2" key="3">
    <citation type="submission" date="2022-12" db="EMBL/GenBank/DDBJ databases">
        <title>Distinct polysaccharide growth profiles of human intestinal Prevotella copri isolates.</title>
        <authorList>
            <person name="Fehlner-Peach H."/>
            <person name="Magnabosco C."/>
            <person name="Raghavan V."/>
            <person name="Scher J.U."/>
            <person name="Tett A."/>
            <person name="Cox L.M."/>
            <person name="Gottsegen C."/>
            <person name="Watters A."/>
            <person name="Wiltshire- Gordon J.D."/>
            <person name="Segata N."/>
            <person name="Bonneau R."/>
            <person name="Littman D.R."/>
        </authorList>
    </citation>
    <scope>NUCLEOTIDE SEQUENCE</scope>
    <source>
        <strain evidence="2">IAU3127</strain>
    </source>
</reference>
<evidence type="ECO:0000313" key="3">
    <source>
        <dbReference type="Proteomes" id="UP000421283"/>
    </source>
</evidence>
<proteinExistence type="predicted"/>
<gene>
    <name evidence="2" type="ORF">F7D31_04455</name>
    <name evidence="1" type="ORF">KSW80_09235</name>
</gene>
<dbReference type="GO" id="GO:0006508">
    <property type="term" value="P:proteolysis"/>
    <property type="evidence" value="ECO:0007669"/>
    <property type="project" value="UniProtKB-KW"/>
</dbReference>
<evidence type="ECO:0000313" key="1">
    <source>
        <dbReference type="EMBL" id="MBV3408578.1"/>
    </source>
</evidence>
<comment type="caution">
    <text evidence="2">The sequence shown here is derived from an EMBL/GenBank/DDBJ whole genome shotgun (WGS) entry which is preliminary data.</text>
</comment>
<dbReference type="EMBL" id="JAHOEP010000023">
    <property type="protein sequence ID" value="MBV3408578.1"/>
    <property type="molecule type" value="Genomic_DNA"/>
</dbReference>
<accession>A0AA90VJN5</accession>
<protein>
    <submittedName>
        <fullName evidence="1">Aspartyl protease family protein</fullName>
    </submittedName>
</protein>
<dbReference type="EMBL" id="VZAP01000054">
    <property type="protein sequence ID" value="MQO91928.1"/>
    <property type="molecule type" value="Genomic_DNA"/>
</dbReference>
<dbReference type="Gene3D" id="2.40.70.10">
    <property type="entry name" value="Acid Proteases"/>
    <property type="match status" value="1"/>
</dbReference>
<dbReference type="Proteomes" id="UP000421283">
    <property type="component" value="Unassembled WGS sequence"/>
</dbReference>
<dbReference type="SUPFAM" id="SSF50630">
    <property type="entry name" value="Acid proteases"/>
    <property type="match status" value="1"/>
</dbReference>
<sequence>MAAYNFESKGLVDAILTPIAVCEAVEMNESIVVPKIFRSSNCMWDTGATNTLISQKVVDDLGLKPYGVCLVSDNTTTEKRETFLVHLGLPTGTTALNVEAMLTLSEDYDVVIGMDIISLCDFCFTNKDNASCFSLRHPSNEKIILK</sequence>
<dbReference type="AlphaFoldDB" id="A0AA90VJN5"/>
<reference evidence="3" key="1">
    <citation type="submission" date="2019-09" db="EMBL/GenBank/DDBJ databases">
        <title>Distinct polysaccharide growth profiles of human intestinal Prevotella copri isolates.</title>
        <authorList>
            <person name="Fehlner-Peach H."/>
            <person name="Magnabosco C."/>
            <person name="Raghavan V."/>
            <person name="Scher J.U."/>
            <person name="Tett A."/>
            <person name="Cox L.M."/>
            <person name="Gottsegen C."/>
            <person name="Watters A."/>
            <person name="Wiltshire- Gordon J.D."/>
            <person name="Segata N."/>
            <person name="Bonneau R."/>
            <person name="Littman D.R."/>
        </authorList>
    </citation>
    <scope>NUCLEOTIDE SEQUENCE [LARGE SCALE GENOMIC DNA]</scope>
    <source>
        <strain evidence="3">iAU3127</strain>
    </source>
</reference>
<name>A0AA90VJN5_9BACT</name>
<dbReference type="GO" id="GO:0008233">
    <property type="term" value="F:peptidase activity"/>
    <property type="evidence" value="ECO:0007669"/>
    <property type="project" value="UniProtKB-KW"/>
</dbReference>
<reference evidence="1" key="2">
    <citation type="submission" date="2021-06" db="EMBL/GenBank/DDBJ databases">
        <title>Collection of gut derived symbiotic bacterial strains cultured from healthy donors.</title>
        <authorList>
            <person name="Lin H."/>
            <person name="Littmann E."/>
            <person name="Pamer E.G."/>
        </authorList>
    </citation>
    <scope>NUCLEOTIDE SEQUENCE</scope>
    <source>
        <strain evidence="1">MSK.21.60</strain>
    </source>
</reference>